<dbReference type="PROSITE" id="PS50887">
    <property type="entry name" value="GGDEF"/>
    <property type="match status" value="1"/>
</dbReference>
<dbReference type="InterPro" id="IPR029787">
    <property type="entry name" value="Nucleotide_cyclase"/>
</dbReference>
<evidence type="ECO:0000256" key="4">
    <source>
        <dbReference type="SAM" id="Phobius"/>
    </source>
</evidence>
<dbReference type="GO" id="GO:0043709">
    <property type="term" value="P:cell adhesion involved in single-species biofilm formation"/>
    <property type="evidence" value="ECO:0007669"/>
    <property type="project" value="TreeGrafter"/>
</dbReference>
<dbReference type="Proteomes" id="UP000094849">
    <property type="component" value="Unassembled WGS sequence"/>
</dbReference>
<dbReference type="Pfam" id="PF08448">
    <property type="entry name" value="PAS_4"/>
    <property type="match status" value="1"/>
</dbReference>
<keyword evidence="8" id="KW-1185">Reference proteome</keyword>
<dbReference type="SMART" id="SM00062">
    <property type="entry name" value="PBPb"/>
    <property type="match status" value="1"/>
</dbReference>
<sequence length="573" mass="64499">MTGTAESDPVKSASELDYPPFSIVLEDGRADGFSVELMRAALQAMNRDVTFKTGAWPVIKQELEKGWLDALPLVGRTPEREALFDFTIPYISLYGAVFVRDGKHDIANLQDLMGLSIGVLQGDNAEEFLHREGFTENIVATKTYEEAFLMLAGGEIDSIVAQRLVGLTLIDKLGLKNIETAIAPLTEFKQDFCFAVADGDKELLALLNEGLSLIIANGTYDHLREKWLGILDRKEDERVLTLQIATGATTLLALIVIGLFIYYHWREHYNLKFNEEKFRTLFENMAQGAFFQRVDGVLIDINSAGLKLLGVTYDQFIGKTSMDPQWRVIREDGTTIPGDQHPSMQALLTGKPVRGAIVGVYHSREKRTVWLNITAIPQFKPEQDRPYQVFVTMHDISKRKQTEETLKQQAIHDPLTGLYNRSELERRLEEEAQRSIRYNHELSLFMIDIDHFKQINDQYGHPTGDQVLRQLTSFIDRNVRKTDYAARYGGEEFVIVLPETPFPKALELAERLCRQIAGTPLSSLENGKTINLTISIGVATMPEHAKSWGDLLSTADTALYAAKRAGRNQVMSA</sequence>
<evidence type="ECO:0000256" key="2">
    <source>
        <dbReference type="ARBA" id="ARBA00012528"/>
    </source>
</evidence>
<comment type="cofactor">
    <cofactor evidence="1">
        <name>Mg(2+)</name>
        <dbReference type="ChEBI" id="CHEBI:18420"/>
    </cofactor>
</comment>
<keyword evidence="4" id="KW-0812">Transmembrane</keyword>
<dbReference type="AlphaFoldDB" id="A0A1E2UPH4"/>
<evidence type="ECO:0000259" key="5">
    <source>
        <dbReference type="PROSITE" id="PS50112"/>
    </source>
</evidence>
<protein>
    <recommendedName>
        <fullName evidence="2">diguanylate cyclase</fullName>
        <ecNumber evidence="2">2.7.7.65</ecNumber>
    </recommendedName>
</protein>
<feature type="domain" description="GGDEF" evidence="6">
    <location>
        <begin position="440"/>
        <end position="573"/>
    </location>
</feature>
<dbReference type="FunFam" id="3.30.70.270:FF:000001">
    <property type="entry name" value="Diguanylate cyclase domain protein"/>
    <property type="match status" value="1"/>
</dbReference>
<dbReference type="SUPFAM" id="SSF55785">
    <property type="entry name" value="PYP-like sensor domain (PAS domain)"/>
    <property type="match status" value="1"/>
</dbReference>
<dbReference type="PANTHER" id="PTHR45138">
    <property type="entry name" value="REGULATORY COMPONENTS OF SENSORY TRANSDUCTION SYSTEM"/>
    <property type="match status" value="1"/>
</dbReference>
<dbReference type="Gene3D" id="3.40.190.10">
    <property type="entry name" value="Periplasmic binding protein-like II"/>
    <property type="match status" value="2"/>
</dbReference>
<dbReference type="GO" id="GO:0005886">
    <property type="term" value="C:plasma membrane"/>
    <property type="evidence" value="ECO:0007669"/>
    <property type="project" value="TreeGrafter"/>
</dbReference>
<accession>A0A1E2UPH4</accession>
<dbReference type="InterPro" id="IPR043128">
    <property type="entry name" value="Rev_trsase/Diguanyl_cyclase"/>
</dbReference>
<dbReference type="Pfam" id="PF00497">
    <property type="entry name" value="SBP_bac_3"/>
    <property type="match status" value="1"/>
</dbReference>
<dbReference type="SUPFAM" id="SSF53850">
    <property type="entry name" value="Periplasmic binding protein-like II"/>
    <property type="match status" value="1"/>
</dbReference>
<gene>
    <name evidence="7" type="ORF">A3196_07790</name>
</gene>
<proteinExistence type="predicted"/>
<dbReference type="InterPro" id="IPR000014">
    <property type="entry name" value="PAS"/>
</dbReference>
<dbReference type="PROSITE" id="PS50112">
    <property type="entry name" value="PAS"/>
    <property type="match status" value="1"/>
</dbReference>
<keyword evidence="4" id="KW-1133">Transmembrane helix</keyword>
<dbReference type="NCBIfam" id="TIGR00254">
    <property type="entry name" value="GGDEF"/>
    <property type="match status" value="1"/>
</dbReference>
<dbReference type="EC" id="2.7.7.65" evidence="2"/>
<evidence type="ECO:0000259" key="6">
    <source>
        <dbReference type="PROSITE" id="PS50887"/>
    </source>
</evidence>
<dbReference type="SUPFAM" id="SSF55073">
    <property type="entry name" value="Nucleotide cyclase"/>
    <property type="match status" value="1"/>
</dbReference>
<dbReference type="InterPro" id="IPR035965">
    <property type="entry name" value="PAS-like_dom_sf"/>
</dbReference>
<dbReference type="RefSeq" id="WP_069013854.1">
    <property type="nucleotide sequence ID" value="NZ_LVJW01000003.1"/>
</dbReference>
<dbReference type="STRING" id="1818881.A3196_07790"/>
<dbReference type="CDD" id="cd01949">
    <property type="entry name" value="GGDEF"/>
    <property type="match status" value="1"/>
</dbReference>
<evidence type="ECO:0000256" key="3">
    <source>
        <dbReference type="ARBA" id="ARBA00034247"/>
    </source>
</evidence>
<comment type="caution">
    <text evidence="7">The sequence shown here is derived from an EMBL/GenBank/DDBJ whole genome shotgun (WGS) entry which is preliminary data.</text>
</comment>
<comment type="catalytic activity">
    <reaction evidence="3">
        <text>2 GTP = 3',3'-c-di-GMP + 2 diphosphate</text>
        <dbReference type="Rhea" id="RHEA:24898"/>
        <dbReference type="ChEBI" id="CHEBI:33019"/>
        <dbReference type="ChEBI" id="CHEBI:37565"/>
        <dbReference type="ChEBI" id="CHEBI:58805"/>
        <dbReference type="EC" id="2.7.7.65"/>
    </reaction>
</comment>
<evidence type="ECO:0000313" key="8">
    <source>
        <dbReference type="Proteomes" id="UP000094849"/>
    </source>
</evidence>
<dbReference type="InterPro" id="IPR000160">
    <property type="entry name" value="GGDEF_dom"/>
</dbReference>
<dbReference type="GO" id="GO:1902201">
    <property type="term" value="P:negative regulation of bacterial-type flagellum-dependent cell motility"/>
    <property type="evidence" value="ECO:0007669"/>
    <property type="project" value="TreeGrafter"/>
</dbReference>
<dbReference type="SMART" id="SM00267">
    <property type="entry name" value="GGDEF"/>
    <property type="match status" value="1"/>
</dbReference>
<dbReference type="InterPro" id="IPR001638">
    <property type="entry name" value="Solute-binding_3/MltF_N"/>
</dbReference>
<dbReference type="NCBIfam" id="TIGR00229">
    <property type="entry name" value="sensory_box"/>
    <property type="match status" value="1"/>
</dbReference>
<dbReference type="Pfam" id="PF00990">
    <property type="entry name" value="GGDEF"/>
    <property type="match status" value="1"/>
</dbReference>
<dbReference type="InterPro" id="IPR013656">
    <property type="entry name" value="PAS_4"/>
</dbReference>
<dbReference type="Gene3D" id="3.30.70.270">
    <property type="match status" value="1"/>
</dbReference>
<name>A0A1E2UPH4_9GAMM</name>
<reference evidence="7 8" key="1">
    <citation type="submission" date="2016-03" db="EMBL/GenBank/DDBJ databases">
        <title>Chemosynthetic sulphur-oxidizing symbionts of marine invertebrate animals are capable of nitrogen fixation.</title>
        <authorList>
            <person name="Petersen J.M."/>
            <person name="Kemper A."/>
            <person name="Gruber-Vodicka H."/>
            <person name="Cardini U."/>
            <person name="Geest Mvander."/>
            <person name="Kleiner M."/>
            <person name="Bulgheresi S."/>
            <person name="Fussmann M."/>
            <person name="Herbold C."/>
            <person name="Seah B.K.B."/>
            <person name="Antony C.Paul."/>
            <person name="Liu D."/>
            <person name="Belitz A."/>
            <person name="Weber M."/>
        </authorList>
    </citation>
    <scope>NUCLEOTIDE SEQUENCE [LARGE SCALE GENOMIC DNA]</scope>
    <source>
        <strain evidence="7">G_D</strain>
    </source>
</reference>
<dbReference type="Gene3D" id="3.30.450.20">
    <property type="entry name" value="PAS domain"/>
    <property type="match status" value="1"/>
</dbReference>
<evidence type="ECO:0000313" key="7">
    <source>
        <dbReference type="EMBL" id="ODB96668.1"/>
    </source>
</evidence>
<dbReference type="GO" id="GO:0052621">
    <property type="term" value="F:diguanylate cyclase activity"/>
    <property type="evidence" value="ECO:0007669"/>
    <property type="project" value="UniProtKB-EC"/>
</dbReference>
<dbReference type="EMBL" id="LVJZ01000003">
    <property type="protein sequence ID" value="ODB96668.1"/>
    <property type="molecule type" value="Genomic_DNA"/>
</dbReference>
<dbReference type="CDD" id="cd13704">
    <property type="entry name" value="PBP2_HisK"/>
    <property type="match status" value="1"/>
</dbReference>
<organism evidence="7 8">
    <name type="scientific">Candidatus Thiodiazotropha endoloripes</name>
    <dbReference type="NCBI Taxonomy" id="1818881"/>
    <lineage>
        <taxon>Bacteria</taxon>
        <taxon>Pseudomonadati</taxon>
        <taxon>Pseudomonadota</taxon>
        <taxon>Gammaproteobacteria</taxon>
        <taxon>Chromatiales</taxon>
        <taxon>Sedimenticolaceae</taxon>
        <taxon>Candidatus Thiodiazotropha</taxon>
    </lineage>
</organism>
<feature type="domain" description="PAS" evidence="5">
    <location>
        <begin position="274"/>
        <end position="322"/>
    </location>
</feature>
<feature type="transmembrane region" description="Helical" evidence="4">
    <location>
        <begin position="240"/>
        <end position="263"/>
    </location>
</feature>
<evidence type="ECO:0000256" key="1">
    <source>
        <dbReference type="ARBA" id="ARBA00001946"/>
    </source>
</evidence>
<keyword evidence="4" id="KW-0472">Membrane</keyword>
<dbReference type="InterPro" id="IPR050469">
    <property type="entry name" value="Diguanylate_Cyclase"/>
</dbReference>
<dbReference type="PANTHER" id="PTHR45138:SF9">
    <property type="entry name" value="DIGUANYLATE CYCLASE DGCM-RELATED"/>
    <property type="match status" value="1"/>
</dbReference>